<dbReference type="InterPro" id="IPR039046">
    <property type="entry name" value="PDPK1"/>
</dbReference>
<dbReference type="PANTHER" id="PTHR24356:SF163">
    <property type="entry name" value="3-PHOSPHOINOSITIDE-DEPENDENT PROTEIN KINASE 1-RELATED"/>
    <property type="match status" value="1"/>
</dbReference>
<feature type="compositionally biased region" description="Basic and acidic residues" evidence="11">
    <location>
        <begin position="523"/>
        <end position="534"/>
    </location>
</feature>
<comment type="catalytic activity">
    <reaction evidence="8">
        <text>L-threonyl-[protein] + ATP = O-phospho-L-threonyl-[protein] + ADP + H(+)</text>
        <dbReference type="Rhea" id="RHEA:46608"/>
        <dbReference type="Rhea" id="RHEA-COMP:11060"/>
        <dbReference type="Rhea" id="RHEA-COMP:11605"/>
        <dbReference type="ChEBI" id="CHEBI:15378"/>
        <dbReference type="ChEBI" id="CHEBI:30013"/>
        <dbReference type="ChEBI" id="CHEBI:30616"/>
        <dbReference type="ChEBI" id="CHEBI:61977"/>
        <dbReference type="ChEBI" id="CHEBI:456216"/>
        <dbReference type="EC" id="2.7.11.1"/>
    </reaction>
</comment>
<sequence>MSRGPPSPSLAELSRNASVISSSSSSSSTSSLLLDARPVRPTRTFAAPRSASDLAHSQVHLLPAYIQRDLGISTPPSSPLRDPSPAPPRPRFNSPHDFEFGDILGHGSYSTVIQATGKFSRRVYAIKVLDKAHLQRHNQTKTAYAEKDALVALGISHPGVVGLHSTFSDAWSLYFVLDLLPNGDLRALITRYGSLSLECTRYYIAQLTDALVFIHGKGVMHRDIKPENLLLDARFRLALADFGTAKVLPIHAPTPTDFPAPTPAPALHHSNTFVGTPQYYSPELLVSSTTSPASDLWALGCVLVELHTGAFAFAAPSPMETWRRIKALHYDLPDAFDPRARDLVTKLLVIQPEDRLGAVGPNPMQALRDHPFFVDIQWDAIWDVPHPPLESGLRPPPEPISAPESDAELGAQLREERLMDQDDDEIAWGKDARIAAYLPGLRHTSPIATSNGHASPGRNRNSSSLGKPAQGSSRAASEVANAAESDEGGDADISDLQRYTFPRVAQEGQEDDGGLPYSAPPKDTSEGDRESRAAEEEDENQNSRSLEVQLAEAVAGTVLQSGSDAKVDEVLSQDAHANENGHGHVPPVVSPVEPQLTNQVSPYPMSTCTPVAIPVPAPKPAPSIPTPSQYAHILHLPEHLLLSSPLVPEAPATSFARLLPRLLSGSLRSKPKLKERVLLLTDRRVLCVSAGKTVATVKGEFALPRPQHVAALTMQGVAVPPPQVKGVELRGEKGLAILSNDKPVVYVLDDPAAPQKWVKHIQSMLLLADAPPAQT</sequence>
<feature type="region of interest" description="Disordered" evidence="11">
    <location>
        <begin position="506"/>
        <end position="546"/>
    </location>
</feature>
<dbReference type="Pfam" id="PF00069">
    <property type="entry name" value="Pkinase"/>
    <property type="match status" value="1"/>
</dbReference>
<evidence type="ECO:0000256" key="11">
    <source>
        <dbReference type="SAM" id="MobiDB-lite"/>
    </source>
</evidence>
<evidence type="ECO:0000313" key="13">
    <source>
        <dbReference type="EMBL" id="KAG5638413.1"/>
    </source>
</evidence>
<keyword evidence="7 10" id="KW-0067">ATP-binding</keyword>
<comment type="catalytic activity">
    <reaction evidence="9">
        <text>L-seryl-[protein] + ATP = O-phospho-L-seryl-[protein] + ADP + H(+)</text>
        <dbReference type="Rhea" id="RHEA:17989"/>
        <dbReference type="Rhea" id="RHEA-COMP:9863"/>
        <dbReference type="Rhea" id="RHEA-COMP:11604"/>
        <dbReference type="ChEBI" id="CHEBI:15378"/>
        <dbReference type="ChEBI" id="CHEBI:29999"/>
        <dbReference type="ChEBI" id="CHEBI:30616"/>
        <dbReference type="ChEBI" id="CHEBI:83421"/>
        <dbReference type="ChEBI" id="CHEBI:456216"/>
        <dbReference type="EC" id="2.7.11.1"/>
    </reaction>
</comment>
<keyword evidence="5 10" id="KW-0547">Nucleotide-binding</keyword>
<dbReference type="GO" id="GO:0035556">
    <property type="term" value="P:intracellular signal transduction"/>
    <property type="evidence" value="ECO:0007669"/>
    <property type="project" value="TreeGrafter"/>
</dbReference>
<feature type="compositionally biased region" description="Low complexity" evidence="11">
    <location>
        <begin position="13"/>
        <end position="34"/>
    </location>
</feature>
<dbReference type="GO" id="GO:0004674">
    <property type="term" value="F:protein serine/threonine kinase activity"/>
    <property type="evidence" value="ECO:0007669"/>
    <property type="project" value="UniProtKB-KW"/>
</dbReference>
<evidence type="ECO:0000313" key="14">
    <source>
        <dbReference type="Proteomes" id="UP000717328"/>
    </source>
</evidence>
<evidence type="ECO:0000256" key="6">
    <source>
        <dbReference type="ARBA" id="ARBA00022777"/>
    </source>
</evidence>
<feature type="region of interest" description="Disordered" evidence="11">
    <location>
        <begin position="72"/>
        <end position="97"/>
    </location>
</feature>
<dbReference type="Gene3D" id="1.10.510.10">
    <property type="entry name" value="Transferase(Phosphotransferase) domain 1"/>
    <property type="match status" value="1"/>
</dbReference>
<comment type="similarity">
    <text evidence="1">Belongs to the protein kinase superfamily. AGC Ser/Thr protein kinase family. PDPK1 subfamily.</text>
</comment>
<feature type="compositionally biased region" description="Polar residues" evidence="11">
    <location>
        <begin position="446"/>
        <end position="475"/>
    </location>
</feature>
<dbReference type="InterPro" id="IPR008271">
    <property type="entry name" value="Ser/Thr_kinase_AS"/>
</dbReference>
<dbReference type="InterPro" id="IPR000719">
    <property type="entry name" value="Prot_kinase_dom"/>
</dbReference>
<dbReference type="PANTHER" id="PTHR24356">
    <property type="entry name" value="SERINE/THREONINE-PROTEIN KINASE"/>
    <property type="match status" value="1"/>
</dbReference>
<name>A0A9P7K640_9AGAR</name>
<gene>
    <name evidence="13" type="ORF">H0H81_000190</name>
</gene>
<protein>
    <recommendedName>
        <fullName evidence="2">non-specific serine/threonine protein kinase</fullName>
        <ecNumber evidence="2">2.7.11.1</ecNumber>
    </recommendedName>
</protein>
<evidence type="ECO:0000259" key="12">
    <source>
        <dbReference type="PROSITE" id="PS50011"/>
    </source>
</evidence>
<dbReference type="SMART" id="SM00220">
    <property type="entry name" value="S_TKc"/>
    <property type="match status" value="1"/>
</dbReference>
<feature type="compositionally biased region" description="Acidic residues" evidence="11">
    <location>
        <begin position="484"/>
        <end position="493"/>
    </location>
</feature>
<dbReference type="AlphaFoldDB" id="A0A9P7K640"/>
<dbReference type="PROSITE" id="PS00107">
    <property type="entry name" value="PROTEIN_KINASE_ATP"/>
    <property type="match status" value="1"/>
</dbReference>
<evidence type="ECO:0000256" key="3">
    <source>
        <dbReference type="ARBA" id="ARBA00022527"/>
    </source>
</evidence>
<keyword evidence="4" id="KW-0808">Transferase</keyword>
<dbReference type="EC" id="2.7.11.1" evidence="2"/>
<evidence type="ECO:0000256" key="10">
    <source>
        <dbReference type="PROSITE-ProRule" id="PRU10141"/>
    </source>
</evidence>
<evidence type="ECO:0000256" key="9">
    <source>
        <dbReference type="ARBA" id="ARBA00048679"/>
    </source>
</evidence>
<evidence type="ECO:0000256" key="2">
    <source>
        <dbReference type="ARBA" id="ARBA00012513"/>
    </source>
</evidence>
<keyword evidence="14" id="KW-1185">Reference proteome</keyword>
<feature type="domain" description="Protein kinase" evidence="12">
    <location>
        <begin position="98"/>
        <end position="373"/>
    </location>
</feature>
<evidence type="ECO:0000256" key="5">
    <source>
        <dbReference type="ARBA" id="ARBA00022741"/>
    </source>
</evidence>
<feature type="compositionally biased region" description="Pro residues" evidence="11">
    <location>
        <begin position="76"/>
        <end position="90"/>
    </location>
</feature>
<proteinExistence type="inferred from homology"/>
<dbReference type="PROSITE" id="PS00108">
    <property type="entry name" value="PROTEIN_KINASE_ST"/>
    <property type="match status" value="1"/>
</dbReference>
<comment type="caution">
    <text evidence="13">The sequence shown here is derived from an EMBL/GenBank/DDBJ whole genome shotgun (WGS) entry which is preliminary data.</text>
</comment>
<reference evidence="13" key="2">
    <citation type="submission" date="2021-10" db="EMBL/GenBank/DDBJ databases">
        <title>Phylogenomics reveals ancestral predisposition of the termite-cultivated fungus Termitomyces towards a domesticated lifestyle.</title>
        <authorList>
            <person name="Auxier B."/>
            <person name="Grum-Grzhimaylo A."/>
            <person name="Cardenas M.E."/>
            <person name="Lodge J.D."/>
            <person name="Laessoe T."/>
            <person name="Pedersen O."/>
            <person name="Smith M.E."/>
            <person name="Kuyper T.W."/>
            <person name="Franco-Molano E.A."/>
            <person name="Baroni T.J."/>
            <person name="Aanen D.K."/>
        </authorList>
    </citation>
    <scope>NUCLEOTIDE SEQUENCE</scope>
    <source>
        <strain evidence="13">D49</strain>
    </source>
</reference>
<dbReference type="OrthoDB" id="347657at2759"/>
<feature type="region of interest" description="Disordered" evidence="11">
    <location>
        <begin position="1"/>
        <end position="38"/>
    </location>
</feature>
<evidence type="ECO:0000256" key="1">
    <source>
        <dbReference type="ARBA" id="ARBA00010006"/>
    </source>
</evidence>
<dbReference type="EMBL" id="JABCKI010005764">
    <property type="protein sequence ID" value="KAG5638413.1"/>
    <property type="molecule type" value="Genomic_DNA"/>
</dbReference>
<organism evidence="13 14">
    <name type="scientific">Sphagnurus paluster</name>
    <dbReference type="NCBI Taxonomy" id="117069"/>
    <lineage>
        <taxon>Eukaryota</taxon>
        <taxon>Fungi</taxon>
        <taxon>Dikarya</taxon>
        <taxon>Basidiomycota</taxon>
        <taxon>Agaricomycotina</taxon>
        <taxon>Agaricomycetes</taxon>
        <taxon>Agaricomycetidae</taxon>
        <taxon>Agaricales</taxon>
        <taxon>Tricholomatineae</taxon>
        <taxon>Lyophyllaceae</taxon>
        <taxon>Sphagnurus</taxon>
    </lineage>
</organism>
<dbReference type="GO" id="GO:0005524">
    <property type="term" value="F:ATP binding"/>
    <property type="evidence" value="ECO:0007669"/>
    <property type="project" value="UniProtKB-UniRule"/>
</dbReference>
<keyword evidence="3" id="KW-0723">Serine/threonine-protein kinase</keyword>
<dbReference type="SUPFAM" id="SSF56112">
    <property type="entry name" value="Protein kinase-like (PK-like)"/>
    <property type="match status" value="1"/>
</dbReference>
<dbReference type="InterPro" id="IPR011009">
    <property type="entry name" value="Kinase-like_dom_sf"/>
</dbReference>
<feature type="binding site" evidence="10">
    <location>
        <position position="127"/>
    </location>
    <ligand>
        <name>ATP</name>
        <dbReference type="ChEBI" id="CHEBI:30616"/>
    </ligand>
</feature>
<evidence type="ECO:0000256" key="7">
    <source>
        <dbReference type="ARBA" id="ARBA00022840"/>
    </source>
</evidence>
<reference evidence="13" key="1">
    <citation type="submission" date="2021-02" db="EMBL/GenBank/DDBJ databases">
        <authorList>
            <person name="Nieuwenhuis M."/>
            <person name="Van De Peppel L.J.J."/>
        </authorList>
    </citation>
    <scope>NUCLEOTIDE SEQUENCE</scope>
    <source>
        <strain evidence="13">D49</strain>
    </source>
</reference>
<evidence type="ECO:0000256" key="4">
    <source>
        <dbReference type="ARBA" id="ARBA00022679"/>
    </source>
</evidence>
<dbReference type="CDD" id="cd05581">
    <property type="entry name" value="STKc_PDK1"/>
    <property type="match status" value="1"/>
</dbReference>
<dbReference type="InterPro" id="IPR017441">
    <property type="entry name" value="Protein_kinase_ATP_BS"/>
</dbReference>
<evidence type="ECO:0000256" key="8">
    <source>
        <dbReference type="ARBA" id="ARBA00047899"/>
    </source>
</evidence>
<dbReference type="Proteomes" id="UP000717328">
    <property type="component" value="Unassembled WGS sequence"/>
</dbReference>
<dbReference type="PROSITE" id="PS50011">
    <property type="entry name" value="PROTEIN_KINASE_DOM"/>
    <property type="match status" value="1"/>
</dbReference>
<dbReference type="InterPro" id="IPR050236">
    <property type="entry name" value="Ser_Thr_kinase_AGC"/>
</dbReference>
<feature type="region of interest" description="Disordered" evidence="11">
    <location>
        <begin position="445"/>
        <end position="494"/>
    </location>
</feature>
<accession>A0A9P7K640</accession>
<keyword evidence="6" id="KW-0418">Kinase</keyword>
<dbReference type="Gene3D" id="3.30.200.20">
    <property type="entry name" value="Phosphorylase Kinase, domain 1"/>
    <property type="match status" value="1"/>
</dbReference>